<dbReference type="RefSeq" id="WP_196989899.1">
    <property type="nucleotide sequence ID" value="NZ_JADWYR010000001.1"/>
</dbReference>
<keyword evidence="1" id="KW-1133">Transmembrane helix</keyword>
<keyword evidence="1" id="KW-0812">Transmembrane</keyword>
<evidence type="ECO:0000313" key="2">
    <source>
        <dbReference type="EMBL" id="MBG9375873.1"/>
    </source>
</evidence>
<dbReference type="Proteomes" id="UP000628448">
    <property type="component" value="Unassembled WGS sequence"/>
</dbReference>
<proteinExistence type="predicted"/>
<dbReference type="EMBL" id="JADWYR010000001">
    <property type="protein sequence ID" value="MBG9375873.1"/>
    <property type="molecule type" value="Genomic_DNA"/>
</dbReference>
<keyword evidence="1" id="KW-0472">Membrane</keyword>
<evidence type="ECO:0000256" key="1">
    <source>
        <dbReference type="SAM" id="Phobius"/>
    </source>
</evidence>
<accession>A0A931E2H5</accession>
<reference evidence="2" key="1">
    <citation type="submission" date="2020-11" db="EMBL/GenBank/DDBJ databases">
        <title>Bacterial whole genome sequence for Panacibacter sp. DH6.</title>
        <authorList>
            <person name="Le V."/>
            <person name="Ko S."/>
            <person name="Ahn C.-Y."/>
            <person name="Oh H.-M."/>
        </authorList>
    </citation>
    <scope>NUCLEOTIDE SEQUENCE</scope>
    <source>
        <strain evidence="2">DH6</strain>
    </source>
</reference>
<sequence>MKTFLLITGLLILFAAEILRVYFIMPFPGSQYNNTIDLAYWIANNITWIRIVALLMIALPVTNIFRKAKPWKKIATGAILLLYGVIFFMFNFRFEADKMFYQPSVKNMAPASENTVNASKLVIGVTINGEAKAYPVQLIGYHHQVRDTIGNTPVMVTYCTVCRTGRVFSPVVNGQPENFRLVGMDHFNAMFEDGTTKSWWQQATGVAITGKLKGRRLPEIPSEQMTLASWLGEHPNSLVMQPDTLYKKDYDDLAEYDKGTLKSSLEKRDSASWKFKSWVVGVVHGGNAKAYDWNALTAKGLLQDSLPGLPLLITLANDTASFYVLNRTVAGNTLTFIKDTTANVLRDTNTNSVWTIAGVCTAGLLKDAKLRRVQSYQEFWHSWQTFHPQTKRYP</sequence>
<organism evidence="2 3">
    <name type="scientific">Panacibacter microcysteis</name>
    <dbReference type="NCBI Taxonomy" id="2793269"/>
    <lineage>
        <taxon>Bacteria</taxon>
        <taxon>Pseudomonadati</taxon>
        <taxon>Bacteroidota</taxon>
        <taxon>Chitinophagia</taxon>
        <taxon>Chitinophagales</taxon>
        <taxon>Chitinophagaceae</taxon>
        <taxon>Panacibacter</taxon>
    </lineage>
</organism>
<protein>
    <submittedName>
        <fullName evidence="2">DUF3179 domain-containing protein</fullName>
    </submittedName>
</protein>
<feature type="transmembrane region" description="Helical" evidence="1">
    <location>
        <begin position="74"/>
        <end position="94"/>
    </location>
</feature>
<comment type="caution">
    <text evidence="2">The sequence shown here is derived from an EMBL/GenBank/DDBJ whole genome shotgun (WGS) entry which is preliminary data.</text>
</comment>
<dbReference type="InterPro" id="IPR021516">
    <property type="entry name" value="DUF3179"/>
</dbReference>
<gene>
    <name evidence="2" type="ORF">I5907_06475</name>
</gene>
<feature type="transmembrane region" description="Helical" evidence="1">
    <location>
        <begin position="39"/>
        <end position="62"/>
    </location>
</feature>
<dbReference type="Pfam" id="PF11376">
    <property type="entry name" value="DUF3179"/>
    <property type="match status" value="1"/>
</dbReference>
<name>A0A931E2H5_9BACT</name>
<evidence type="ECO:0000313" key="3">
    <source>
        <dbReference type="Proteomes" id="UP000628448"/>
    </source>
</evidence>
<keyword evidence="3" id="KW-1185">Reference proteome</keyword>
<dbReference type="AlphaFoldDB" id="A0A931E2H5"/>